<reference evidence="1 2" key="1">
    <citation type="submission" date="2015-01" db="EMBL/GenBank/DDBJ databases">
        <title>Genome sequence of Anoxybacillus ayderensis strain AB04.</title>
        <authorList>
            <person name="Belduz A.O."/>
            <person name="Canakci S."/>
            <person name="Chan K.-G."/>
            <person name="Kahar U.M."/>
            <person name="Yaakob A.S."/>
            <person name="Chan C.S."/>
            <person name="Goh K.M."/>
        </authorList>
    </citation>
    <scope>NUCLEOTIDE SEQUENCE [LARGE SCALE GENOMIC DNA]</scope>
    <source>
        <strain evidence="1 2">AB04</strain>
    </source>
</reference>
<organism evidence="1 2">
    <name type="scientific">Anoxybacillus ayderensis</name>
    <dbReference type="NCBI Taxonomy" id="265546"/>
    <lineage>
        <taxon>Bacteria</taxon>
        <taxon>Bacillati</taxon>
        <taxon>Bacillota</taxon>
        <taxon>Bacilli</taxon>
        <taxon>Bacillales</taxon>
        <taxon>Anoxybacillaceae</taxon>
        <taxon>Anoxybacillus</taxon>
    </lineage>
</organism>
<proteinExistence type="predicted"/>
<evidence type="ECO:0000313" key="1">
    <source>
        <dbReference type="EMBL" id="KIP20088.1"/>
    </source>
</evidence>
<comment type="caution">
    <text evidence="1">The sequence shown here is derived from an EMBL/GenBank/DDBJ whole genome shotgun (WGS) entry which is preliminary data.</text>
</comment>
<evidence type="ECO:0000313" key="2">
    <source>
        <dbReference type="Proteomes" id="UP000032047"/>
    </source>
</evidence>
<keyword evidence="2" id="KW-1185">Reference proteome</keyword>
<dbReference type="EMBL" id="JXTG01000026">
    <property type="protein sequence ID" value="KIP20088.1"/>
    <property type="molecule type" value="Genomic_DNA"/>
</dbReference>
<accession>A0A0D0HQD3</accession>
<name>A0A0D0HQD3_9BACL</name>
<dbReference type="Proteomes" id="UP000032047">
    <property type="component" value="Unassembled WGS sequence"/>
</dbReference>
<dbReference type="AlphaFoldDB" id="A0A0D0HQD3"/>
<protein>
    <submittedName>
        <fullName evidence="1">Uncharacterized protein</fullName>
    </submittedName>
</protein>
<sequence length="66" mass="7343">MVANHVLLIRNERKSERSDVSVMSRASTNEPEPAIIGEVVSFFFAGTYCSRTKQTLQRQKSGASLL</sequence>
<gene>
    <name evidence="1" type="ORF">JV16_02768</name>
</gene>